<organism evidence="2 3">
    <name type="scientific">Candidatus Fervidibacter japonicus</name>
    <dbReference type="NCBI Taxonomy" id="2035412"/>
    <lineage>
        <taxon>Bacteria</taxon>
        <taxon>Candidatus Fervidibacterota</taxon>
        <taxon>Candidatus Fervidibacter</taxon>
    </lineage>
</organism>
<gene>
    <name evidence="2" type="ORF">HRbin17_00297</name>
</gene>
<dbReference type="InterPro" id="IPR028087">
    <property type="entry name" value="Tad_N"/>
</dbReference>
<dbReference type="Pfam" id="PF13400">
    <property type="entry name" value="Tad"/>
    <property type="match status" value="1"/>
</dbReference>
<evidence type="ECO:0000313" key="2">
    <source>
        <dbReference type="EMBL" id="GBC97806.1"/>
    </source>
</evidence>
<comment type="caution">
    <text evidence="2">The sequence shown here is derived from an EMBL/GenBank/DDBJ whole genome shotgun (WGS) entry which is preliminary data.</text>
</comment>
<feature type="domain" description="Putative Flp pilus-assembly TadG-like N-terminal" evidence="1">
    <location>
        <begin position="4"/>
        <end position="50"/>
    </location>
</feature>
<name>A0A2H5X9D9_9BACT</name>
<evidence type="ECO:0000313" key="3">
    <source>
        <dbReference type="Proteomes" id="UP000236173"/>
    </source>
</evidence>
<dbReference type="AlphaFoldDB" id="A0A2H5X9D9"/>
<evidence type="ECO:0000259" key="1">
    <source>
        <dbReference type="Pfam" id="PF13400"/>
    </source>
</evidence>
<protein>
    <recommendedName>
        <fullName evidence="1">Putative Flp pilus-assembly TadG-like N-terminal domain-containing protein</fullName>
    </recommendedName>
</protein>
<reference evidence="3" key="1">
    <citation type="submission" date="2017-09" db="EMBL/GenBank/DDBJ databases">
        <title>Metaegenomics of thermophilic ammonia-oxidizing enrichment culture.</title>
        <authorList>
            <person name="Kato S."/>
            <person name="Suzuki K."/>
        </authorList>
    </citation>
    <scope>NUCLEOTIDE SEQUENCE [LARGE SCALE GENOMIC DNA]</scope>
</reference>
<dbReference type="EMBL" id="BEHT01000002">
    <property type="protein sequence ID" value="GBC97806.1"/>
    <property type="molecule type" value="Genomic_DNA"/>
</dbReference>
<proteinExistence type="predicted"/>
<accession>A0A2H5X9D9</accession>
<dbReference type="Proteomes" id="UP000236173">
    <property type="component" value="Unassembled WGS sequence"/>
</dbReference>
<sequence>MRRGQTIVVVMLSLVALLAVAGLALDGSRIYRTRRILQNAADAAALAGAQELASSSTTQAAVWAKIAQYLQANATTYTNARAWFVQGNVRLQEITANAPTTPPPTGANGVEVIVQRSEPVLFGGVLGQQTALVSARARANVGNLRTLTAGNNIVPIAVHYEVVRYAQPGDILTVWDGFQVSVQPSGGGNASNYGDTNNPYSGWLNLAWIHNADEQNLGNREVDQSHSQANVNNWILNGNPYPIFAGTLSIPPNPPAPDGDFIMGDPGIRASGLQTLEVKRQQLVNQGQRPLFYIVVFDRFFNADQMEQLFPTHGAVPASHGDCGFPNSLYFHAVGFVVIEVTEVRWQGSARGGKYIKGVFVSFVQAGDVNQGSSFPGDTEMVKAVALTE</sequence>